<dbReference type="EMBL" id="CAJVPM010001598">
    <property type="protein sequence ID" value="CAG8469869.1"/>
    <property type="molecule type" value="Genomic_DNA"/>
</dbReference>
<organism evidence="1 2">
    <name type="scientific">Scutellospora calospora</name>
    <dbReference type="NCBI Taxonomy" id="85575"/>
    <lineage>
        <taxon>Eukaryota</taxon>
        <taxon>Fungi</taxon>
        <taxon>Fungi incertae sedis</taxon>
        <taxon>Mucoromycota</taxon>
        <taxon>Glomeromycotina</taxon>
        <taxon>Glomeromycetes</taxon>
        <taxon>Diversisporales</taxon>
        <taxon>Gigasporaceae</taxon>
        <taxon>Scutellospora</taxon>
    </lineage>
</organism>
<sequence length="46" mass="5083">MQIGEFLVSKISNVVNNISSNKFNIRCIAYALNLIASDIVKIKSVN</sequence>
<protein>
    <submittedName>
        <fullName evidence="1">4762_t:CDS:1</fullName>
    </submittedName>
</protein>
<name>A0ACA9KF54_9GLOM</name>
<dbReference type="Proteomes" id="UP000789860">
    <property type="component" value="Unassembled WGS sequence"/>
</dbReference>
<evidence type="ECO:0000313" key="2">
    <source>
        <dbReference type="Proteomes" id="UP000789860"/>
    </source>
</evidence>
<comment type="caution">
    <text evidence="1">The sequence shown here is derived from an EMBL/GenBank/DDBJ whole genome shotgun (WGS) entry which is preliminary data.</text>
</comment>
<reference evidence="1" key="1">
    <citation type="submission" date="2021-06" db="EMBL/GenBank/DDBJ databases">
        <authorList>
            <person name="Kallberg Y."/>
            <person name="Tangrot J."/>
            <person name="Rosling A."/>
        </authorList>
    </citation>
    <scope>NUCLEOTIDE SEQUENCE</scope>
    <source>
        <strain evidence="1">AU212A</strain>
    </source>
</reference>
<accession>A0ACA9KF54</accession>
<keyword evidence="2" id="KW-1185">Reference proteome</keyword>
<proteinExistence type="predicted"/>
<gene>
    <name evidence="1" type="ORF">SCALOS_LOCUS1980</name>
</gene>
<evidence type="ECO:0000313" key="1">
    <source>
        <dbReference type="EMBL" id="CAG8469869.1"/>
    </source>
</evidence>